<dbReference type="PANTHER" id="PTHR43304">
    <property type="entry name" value="PHYTOCHROME-LIKE PROTEIN CPH1"/>
    <property type="match status" value="1"/>
</dbReference>
<dbReference type="Gene3D" id="3.30.565.10">
    <property type="entry name" value="Histidine kinase-like ATPase, C-terminal domain"/>
    <property type="match status" value="1"/>
</dbReference>
<dbReference type="NCBIfam" id="TIGR00229">
    <property type="entry name" value="sensory_box"/>
    <property type="match status" value="3"/>
</dbReference>
<dbReference type="SMART" id="SM00387">
    <property type="entry name" value="HATPase_c"/>
    <property type="match status" value="1"/>
</dbReference>
<dbReference type="InterPro" id="IPR036890">
    <property type="entry name" value="HATPase_C_sf"/>
</dbReference>
<dbReference type="AlphaFoldDB" id="A0A562UFH8"/>
<feature type="domain" description="PAC" evidence="8">
    <location>
        <begin position="344"/>
        <end position="396"/>
    </location>
</feature>
<dbReference type="Gene3D" id="3.30.450.20">
    <property type="entry name" value="PAS domain"/>
    <property type="match status" value="3"/>
</dbReference>
<dbReference type="Pfam" id="PF00989">
    <property type="entry name" value="PAS"/>
    <property type="match status" value="1"/>
</dbReference>
<evidence type="ECO:0000313" key="9">
    <source>
        <dbReference type="EMBL" id="TWJ04560.1"/>
    </source>
</evidence>
<dbReference type="InterPro" id="IPR004358">
    <property type="entry name" value="Sig_transdc_His_kin-like_C"/>
</dbReference>
<dbReference type="InterPro" id="IPR013767">
    <property type="entry name" value="PAS_fold"/>
</dbReference>
<sequence length="642" mass="73782">MLFRSSSDNNIQKLEDAHPDLMAFFNAMDEVFFSVDMTTSTLIQISDSCESLYGYKPVDFLVNNKLWFEVIHPDDQYLALGEDKILNQGKQVNSQYRIIHKDGTIRWVEKKIVPRLDETGNLIRVDGITREITSRKLNEDANREQDIRYKQIVESAQEGIWTIDADNKTNFVNKKMADMLGYAPAEMMGKGLYDFMDPEQKEYAMACMERRRKGAKENLDVRYTKKDGEEFWANISANPIFDETGRYRGALAMVTDITERRINEEAMKKSEANLRTIFENTDTAYILVDPQLNIVSFNLLAQKYSEEHNHKMLEINKEIKYYFSEERWPSIVQMLENVAAGEMVAYQLCFTQSDGTIQWNDVRWLNVKNNEGENWGFILANKDITEAKNATLERERITADLIQHNNDLEQFTYIVSHNLRAPVANIIGLTDMLKDEDVDHELKNEVVDRVSLSIQNIDTVIQDLNYILQARGVINEKREIVYFQDIINSIKTSIYNMLLIESVQFKCSFSDVESIFTIRSYIYSIFYNLSLNSIKYSRSGVTPVITITSRRVNDKVELCFEDNGKGIDLDKNGDQLFGLYRRFDTSTEGKGIGLFMVKTQVEALGGSIKIKSKLGEGTEFTIQFNMQSVLPGTTPTASGKVN</sequence>
<dbReference type="PROSITE" id="PS50113">
    <property type="entry name" value="PAC"/>
    <property type="match status" value="3"/>
</dbReference>
<dbReference type="Proteomes" id="UP000317010">
    <property type="component" value="Unassembled WGS sequence"/>
</dbReference>
<dbReference type="Pfam" id="PF00512">
    <property type="entry name" value="HisKA"/>
    <property type="match status" value="1"/>
</dbReference>
<dbReference type="PANTHER" id="PTHR43304:SF1">
    <property type="entry name" value="PAC DOMAIN-CONTAINING PROTEIN"/>
    <property type="match status" value="1"/>
</dbReference>
<dbReference type="InterPro" id="IPR013655">
    <property type="entry name" value="PAS_fold_3"/>
</dbReference>
<dbReference type="SUPFAM" id="SSF47384">
    <property type="entry name" value="Homodimeric domain of signal transducing histidine kinase"/>
    <property type="match status" value="1"/>
</dbReference>
<feature type="domain" description="Histidine kinase" evidence="6">
    <location>
        <begin position="414"/>
        <end position="628"/>
    </location>
</feature>
<protein>
    <recommendedName>
        <fullName evidence="2">histidine kinase</fullName>
        <ecNumber evidence="2">2.7.13.3</ecNumber>
    </recommendedName>
</protein>
<evidence type="ECO:0000259" key="6">
    <source>
        <dbReference type="PROSITE" id="PS50109"/>
    </source>
</evidence>
<dbReference type="SMART" id="SM00388">
    <property type="entry name" value="HisKA"/>
    <property type="match status" value="1"/>
</dbReference>
<dbReference type="Gene3D" id="1.10.287.130">
    <property type="match status" value="1"/>
</dbReference>
<dbReference type="PROSITE" id="PS50112">
    <property type="entry name" value="PAS"/>
    <property type="match status" value="2"/>
</dbReference>
<dbReference type="InterPro" id="IPR036097">
    <property type="entry name" value="HisK_dim/P_sf"/>
</dbReference>
<dbReference type="Pfam" id="PF02518">
    <property type="entry name" value="HATPase_c"/>
    <property type="match status" value="1"/>
</dbReference>
<keyword evidence="10" id="KW-1185">Reference proteome</keyword>
<feature type="domain" description="PAC" evidence="8">
    <location>
        <begin position="92"/>
        <end position="144"/>
    </location>
</feature>
<evidence type="ECO:0000256" key="2">
    <source>
        <dbReference type="ARBA" id="ARBA00012438"/>
    </source>
</evidence>
<keyword evidence="3" id="KW-0597">Phosphoprotein</keyword>
<comment type="caution">
    <text evidence="9">The sequence shown here is derived from an EMBL/GenBank/DDBJ whole genome shotgun (WGS) entry which is preliminary data.</text>
</comment>
<evidence type="ECO:0000256" key="3">
    <source>
        <dbReference type="ARBA" id="ARBA00022553"/>
    </source>
</evidence>
<organism evidence="9 10">
    <name type="scientific">Mucilaginibacter frigoritolerans</name>
    <dbReference type="NCBI Taxonomy" id="652788"/>
    <lineage>
        <taxon>Bacteria</taxon>
        <taxon>Pseudomonadati</taxon>
        <taxon>Bacteroidota</taxon>
        <taxon>Sphingobacteriia</taxon>
        <taxon>Sphingobacteriales</taxon>
        <taxon>Sphingobacteriaceae</taxon>
        <taxon>Mucilaginibacter</taxon>
    </lineage>
</organism>
<dbReference type="RefSeq" id="WP_144908873.1">
    <property type="nucleotide sequence ID" value="NZ_VLLI01000001.1"/>
</dbReference>
<dbReference type="CDD" id="cd00082">
    <property type="entry name" value="HisKA"/>
    <property type="match status" value="1"/>
</dbReference>
<evidence type="ECO:0000259" key="7">
    <source>
        <dbReference type="PROSITE" id="PS50112"/>
    </source>
</evidence>
<evidence type="ECO:0000313" key="10">
    <source>
        <dbReference type="Proteomes" id="UP000317010"/>
    </source>
</evidence>
<proteinExistence type="predicted"/>
<gene>
    <name evidence="9" type="ORF">JN11_00272</name>
</gene>
<dbReference type="SUPFAM" id="SSF55874">
    <property type="entry name" value="ATPase domain of HSP90 chaperone/DNA topoisomerase II/histidine kinase"/>
    <property type="match status" value="1"/>
</dbReference>
<reference evidence="9 10" key="1">
    <citation type="submission" date="2019-07" db="EMBL/GenBank/DDBJ databases">
        <title>Genomic Encyclopedia of Archaeal and Bacterial Type Strains, Phase II (KMG-II): from individual species to whole genera.</title>
        <authorList>
            <person name="Goeker M."/>
        </authorList>
    </citation>
    <scope>NUCLEOTIDE SEQUENCE [LARGE SCALE GENOMIC DNA]</scope>
    <source>
        <strain evidence="9 10">ATCC BAA-1854</strain>
    </source>
</reference>
<dbReference type="Pfam" id="PF13426">
    <property type="entry name" value="PAS_9"/>
    <property type="match status" value="1"/>
</dbReference>
<dbReference type="InterPro" id="IPR035965">
    <property type="entry name" value="PAS-like_dom_sf"/>
</dbReference>
<dbReference type="InterPro" id="IPR000700">
    <property type="entry name" value="PAS-assoc_C"/>
</dbReference>
<dbReference type="InterPro" id="IPR000014">
    <property type="entry name" value="PAS"/>
</dbReference>
<feature type="domain" description="PAS" evidence="7">
    <location>
        <begin position="145"/>
        <end position="215"/>
    </location>
</feature>
<evidence type="ECO:0000259" key="8">
    <source>
        <dbReference type="PROSITE" id="PS50113"/>
    </source>
</evidence>
<dbReference type="PRINTS" id="PR00344">
    <property type="entry name" value="BCTRLSENSOR"/>
</dbReference>
<dbReference type="EMBL" id="VLLI01000001">
    <property type="protein sequence ID" value="TWJ04560.1"/>
    <property type="molecule type" value="Genomic_DNA"/>
</dbReference>
<dbReference type="SUPFAM" id="SSF55785">
    <property type="entry name" value="PYP-like sensor domain (PAS domain)"/>
    <property type="match status" value="3"/>
</dbReference>
<dbReference type="GO" id="GO:0000155">
    <property type="term" value="F:phosphorelay sensor kinase activity"/>
    <property type="evidence" value="ECO:0007669"/>
    <property type="project" value="InterPro"/>
</dbReference>
<evidence type="ECO:0000256" key="4">
    <source>
        <dbReference type="ARBA" id="ARBA00022679"/>
    </source>
</evidence>
<dbReference type="CDD" id="cd00130">
    <property type="entry name" value="PAS"/>
    <property type="match status" value="2"/>
</dbReference>
<dbReference type="InterPro" id="IPR003661">
    <property type="entry name" value="HisK_dim/P_dom"/>
</dbReference>
<keyword evidence="5" id="KW-0418">Kinase</keyword>
<dbReference type="GO" id="GO:0006355">
    <property type="term" value="P:regulation of DNA-templated transcription"/>
    <property type="evidence" value="ECO:0007669"/>
    <property type="project" value="InterPro"/>
</dbReference>
<name>A0A562UFH8_9SPHI</name>
<dbReference type="InterPro" id="IPR003594">
    <property type="entry name" value="HATPase_dom"/>
</dbReference>
<accession>A0A562UFH8</accession>
<dbReference type="PROSITE" id="PS50109">
    <property type="entry name" value="HIS_KIN"/>
    <property type="match status" value="1"/>
</dbReference>
<evidence type="ECO:0000256" key="5">
    <source>
        <dbReference type="ARBA" id="ARBA00022777"/>
    </source>
</evidence>
<dbReference type="InterPro" id="IPR001610">
    <property type="entry name" value="PAC"/>
</dbReference>
<dbReference type="InterPro" id="IPR052162">
    <property type="entry name" value="Sensor_kinase/Photoreceptor"/>
</dbReference>
<dbReference type="Pfam" id="PF08447">
    <property type="entry name" value="PAS_3"/>
    <property type="match status" value="1"/>
</dbReference>
<keyword evidence="4" id="KW-0808">Transferase</keyword>
<feature type="domain" description="PAC" evidence="8">
    <location>
        <begin position="217"/>
        <end position="269"/>
    </location>
</feature>
<dbReference type="EC" id="2.7.13.3" evidence="2"/>
<feature type="domain" description="PAS" evidence="7">
    <location>
        <begin position="17"/>
        <end position="76"/>
    </location>
</feature>
<evidence type="ECO:0000256" key="1">
    <source>
        <dbReference type="ARBA" id="ARBA00000085"/>
    </source>
</evidence>
<dbReference type="SMART" id="SM00091">
    <property type="entry name" value="PAS"/>
    <property type="match status" value="3"/>
</dbReference>
<dbReference type="OrthoDB" id="1522284at2"/>
<dbReference type="SMART" id="SM00086">
    <property type="entry name" value="PAC"/>
    <property type="match status" value="3"/>
</dbReference>
<comment type="catalytic activity">
    <reaction evidence="1">
        <text>ATP + protein L-histidine = ADP + protein N-phospho-L-histidine.</text>
        <dbReference type="EC" id="2.7.13.3"/>
    </reaction>
</comment>
<dbReference type="InterPro" id="IPR005467">
    <property type="entry name" value="His_kinase_dom"/>
</dbReference>